<organism evidence="2 3">
    <name type="scientific">Dimorphilus gyrociliatus</name>
    <dbReference type="NCBI Taxonomy" id="2664684"/>
    <lineage>
        <taxon>Eukaryota</taxon>
        <taxon>Metazoa</taxon>
        <taxon>Spiralia</taxon>
        <taxon>Lophotrochozoa</taxon>
        <taxon>Annelida</taxon>
        <taxon>Polychaeta</taxon>
        <taxon>Polychaeta incertae sedis</taxon>
        <taxon>Dinophilidae</taxon>
        <taxon>Dimorphilus</taxon>
    </lineage>
</organism>
<dbReference type="InterPro" id="IPR052658">
    <property type="entry name" value="TPR-containing"/>
</dbReference>
<dbReference type="PANTHER" id="PTHR15544:SF0">
    <property type="entry name" value="TETRATRICOPEPTIDE REPEAT PROTEIN 33"/>
    <property type="match status" value="1"/>
</dbReference>
<dbReference type="PROSITE" id="PS50005">
    <property type="entry name" value="TPR"/>
    <property type="match status" value="1"/>
</dbReference>
<keyword evidence="3" id="KW-1185">Reference proteome</keyword>
<dbReference type="Gene3D" id="1.25.40.10">
    <property type="entry name" value="Tetratricopeptide repeat domain"/>
    <property type="match status" value="1"/>
</dbReference>
<keyword evidence="1" id="KW-0802">TPR repeat</keyword>
<gene>
    <name evidence="2" type="ORF">DGYR_LOCUS1450</name>
</gene>
<dbReference type="SMART" id="SM00028">
    <property type="entry name" value="TPR"/>
    <property type="match status" value="3"/>
</dbReference>
<dbReference type="OrthoDB" id="2423701at2759"/>
<dbReference type="Proteomes" id="UP000549394">
    <property type="component" value="Unassembled WGS sequence"/>
</dbReference>
<evidence type="ECO:0000313" key="3">
    <source>
        <dbReference type="Proteomes" id="UP000549394"/>
    </source>
</evidence>
<dbReference type="SUPFAM" id="SSF48452">
    <property type="entry name" value="TPR-like"/>
    <property type="match status" value="1"/>
</dbReference>
<accession>A0A7I8V9M5</accession>
<proteinExistence type="predicted"/>
<evidence type="ECO:0000313" key="2">
    <source>
        <dbReference type="EMBL" id="CAD5112273.1"/>
    </source>
</evidence>
<sequence>MTNTGKVKFGWKRKLGDTVVHSIKEQFENDSANETTIQDLEDTGIDWLTLRPKKPALQLEDALAKCQRLKGEGCTLADNERYWEAIDKWNQALQLVSAVAEIHEMKAQAYMALGEVMPAIQSAEEAAKYKPNWYLAWQTLGRCQLNLGEVSMAIRSFSKALHLQPTSLELREEDIKPTLELLKKFKKRELQKKIEERALKDEQEKFTSVDINSEEVRQVLKECEEYFESNASLDEEETSEQVREVVKFRQ</sequence>
<dbReference type="PANTHER" id="PTHR15544">
    <property type="entry name" value="OSMOSIS RESPONSIVE FACTOR"/>
    <property type="match status" value="1"/>
</dbReference>
<dbReference type="AlphaFoldDB" id="A0A7I8V9M5"/>
<dbReference type="InterPro" id="IPR011990">
    <property type="entry name" value="TPR-like_helical_dom_sf"/>
</dbReference>
<name>A0A7I8V9M5_9ANNE</name>
<dbReference type="Pfam" id="PF13181">
    <property type="entry name" value="TPR_8"/>
    <property type="match status" value="1"/>
</dbReference>
<evidence type="ECO:0000256" key="1">
    <source>
        <dbReference type="PROSITE-ProRule" id="PRU00339"/>
    </source>
</evidence>
<comment type="caution">
    <text evidence="2">The sequence shown here is derived from an EMBL/GenBank/DDBJ whole genome shotgun (WGS) entry which is preliminary data.</text>
</comment>
<feature type="repeat" description="TPR" evidence="1">
    <location>
        <begin position="134"/>
        <end position="167"/>
    </location>
</feature>
<dbReference type="EMBL" id="CAJFCJ010000002">
    <property type="protein sequence ID" value="CAD5112273.1"/>
    <property type="molecule type" value="Genomic_DNA"/>
</dbReference>
<reference evidence="2 3" key="1">
    <citation type="submission" date="2020-08" db="EMBL/GenBank/DDBJ databases">
        <authorList>
            <person name="Hejnol A."/>
        </authorList>
    </citation>
    <scope>NUCLEOTIDE SEQUENCE [LARGE SCALE GENOMIC DNA]</scope>
</reference>
<protein>
    <submittedName>
        <fullName evidence="2">DgyrCDS1502</fullName>
    </submittedName>
</protein>
<dbReference type="InterPro" id="IPR019734">
    <property type="entry name" value="TPR_rpt"/>
</dbReference>